<proteinExistence type="predicted"/>
<organism evidence="2 3">
    <name type="scientific">Lachnospira eligens</name>
    <dbReference type="NCBI Taxonomy" id="39485"/>
    <lineage>
        <taxon>Bacteria</taxon>
        <taxon>Bacillati</taxon>
        <taxon>Bacillota</taxon>
        <taxon>Clostridia</taxon>
        <taxon>Lachnospirales</taxon>
        <taxon>Lachnospiraceae</taxon>
        <taxon>Lachnospira</taxon>
    </lineage>
</organism>
<sequence>MANVYTAGSDRRLIIYSISRYIFLRTAYIDGIERPIMLASDFLDGLSDVVLGDTIYYAYQNQNGDILVKNVMNNEALFRVKSSENPDMHCPQLVVNKDRLLLFYMVTNPLTDRLSLRAVCPLEEGDSLNIPVDCENVDMYEVFGMQGRAFLYVDNFYEITAEGKFVLCQDTGSLKQNEEKIHEYEIQLNTYMQQQAQSKQVIAQLEATIESAKAQYNELMETAIAYRDEAIKWRSKFI</sequence>
<evidence type="ECO:0000313" key="3">
    <source>
        <dbReference type="Proteomes" id="UP000285844"/>
    </source>
</evidence>
<feature type="coiled-coil region" evidence="1">
    <location>
        <begin position="174"/>
        <end position="229"/>
    </location>
</feature>
<dbReference type="EMBL" id="QSHM01000005">
    <property type="protein sequence ID" value="RHC13610.1"/>
    <property type="molecule type" value="Genomic_DNA"/>
</dbReference>
<protein>
    <submittedName>
        <fullName evidence="2">Uncharacterized protein</fullName>
    </submittedName>
</protein>
<dbReference type="Proteomes" id="UP000285844">
    <property type="component" value="Unassembled WGS sequence"/>
</dbReference>
<keyword evidence="1" id="KW-0175">Coiled coil</keyword>
<reference evidence="2 3" key="1">
    <citation type="submission" date="2018-08" db="EMBL/GenBank/DDBJ databases">
        <title>A genome reference for cultivated species of the human gut microbiota.</title>
        <authorList>
            <person name="Zou Y."/>
            <person name="Xue W."/>
            <person name="Luo G."/>
        </authorList>
    </citation>
    <scope>NUCLEOTIDE SEQUENCE [LARGE SCALE GENOMIC DNA]</scope>
    <source>
        <strain evidence="2 3">AM37-3BH</strain>
    </source>
</reference>
<gene>
    <name evidence="2" type="ORF">DW858_06025</name>
</gene>
<evidence type="ECO:0000256" key="1">
    <source>
        <dbReference type="SAM" id="Coils"/>
    </source>
</evidence>
<dbReference type="RefSeq" id="WP_118362609.1">
    <property type="nucleotide sequence ID" value="NZ_QSHM01000005.1"/>
</dbReference>
<dbReference type="AlphaFoldDB" id="A0A413YX04"/>
<name>A0A413YX04_9FIRM</name>
<comment type="caution">
    <text evidence="2">The sequence shown here is derived from an EMBL/GenBank/DDBJ whole genome shotgun (WGS) entry which is preliminary data.</text>
</comment>
<accession>A0A413YX04</accession>
<evidence type="ECO:0000313" key="2">
    <source>
        <dbReference type="EMBL" id="RHC13610.1"/>
    </source>
</evidence>